<comment type="caution">
    <text evidence="4">The sequence shown here is derived from an EMBL/GenBank/DDBJ whole genome shotgun (WGS) entry which is preliminary data.</text>
</comment>
<dbReference type="GO" id="GO:0000776">
    <property type="term" value="C:kinetochore"/>
    <property type="evidence" value="ECO:0007669"/>
    <property type="project" value="TreeGrafter"/>
</dbReference>
<feature type="compositionally biased region" description="Low complexity" evidence="2">
    <location>
        <begin position="104"/>
        <end position="118"/>
    </location>
</feature>
<dbReference type="EMBL" id="JAAAHW010010208">
    <property type="protein sequence ID" value="KAF9928949.1"/>
    <property type="molecule type" value="Genomic_DNA"/>
</dbReference>
<dbReference type="OrthoDB" id="786951at2759"/>
<dbReference type="SMART" id="SM01173">
    <property type="entry name" value="DUF4187"/>
    <property type="match status" value="1"/>
</dbReference>
<feature type="region of interest" description="Disordered" evidence="2">
    <location>
        <begin position="252"/>
        <end position="280"/>
    </location>
</feature>
<protein>
    <recommendedName>
        <fullName evidence="3">G-patch domain-containing protein</fullName>
    </recommendedName>
</protein>
<evidence type="ECO:0000256" key="2">
    <source>
        <dbReference type="SAM" id="MobiDB-lite"/>
    </source>
</evidence>
<feature type="region of interest" description="Disordered" evidence="2">
    <location>
        <begin position="21"/>
        <end position="67"/>
    </location>
</feature>
<dbReference type="InterPro" id="IPR000467">
    <property type="entry name" value="G_patch_dom"/>
</dbReference>
<dbReference type="Pfam" id="PF01585">
    <property type="entry name" value="G-patch"/>
    <property type="match status" value="1"/>
</dbReference>
<keyword evidence="1" id="KW-0175">Coiled coil</keyword>
<dbReference type="GO" id="GO:0003676">
    <property type="term" value="F:nucleic acid binding"/>
    <property type="evidence" value="ECO:0007669"/>
    <property type="project" value="InterPro"/>
</dbReference>
<feature type="region of interest" description="Disordered" evidence="2">
    <location>
        <begin position="99"/>
        <end position="121"/>
    </location>
</feature>
<evidence type="ECO:0000256" key="1">
    <source>
        <dbReference type="SAM" id="Coils"/>
    </source>
</evidence>
<feature type="compositionally biased region" description="Basic and acidic residues" evidence="2">
    <location>
        <begin position="30"/>
        <end position="41"/>
    </location>
</feature>
<feature type="compositionally biased region" description="Polar residues" evidence="2">
    <location>
        <begin position="260"/>
        <end position="269"/>
    </location>
</feature>
<evidence type="ECO:0000259" key="3">
    <source>
        <dbReference type="PROSITE" id="PS50174"/>
    </source>
</evidence>
<dbReference type="Proteomes" id="UP000749646">
    <property type="component" value="Unassembled WGS sequence"/>
</dbReference>
<reference evidence="4" key="1">
    <citation type="journal article" date="2020" name="Fungal Divers.">
        <title>Resolving the Mortierellaceae phylogeny through synthesis of multi-gene phylogenetics and phylogenomics.</title>
        <authorList>
            <person name="Vandepol N."/>
            <person name="Liber J."/>
            <person name="Desiro A."/>
            <person name="Na H."/>
            <person name="Kennedy M."/>
            <person name="Barry K."/>
            <person name="Grigoriev I.V."/>
            <person name="Miller A.N."/>
            <person name="O'Donnell K."/>
            <person name="Stajich J.E."/>
            <person name="Bonito G."/>
        </authorList>
    </citation>
    <scope>NUCLEOTIDE SEQUENCE</scope>
    <source>
        <strain evidence="4">MES-2147</strain>
    </source>
</reference>
<dbReference type="Pfam" id="PF13821">
    <property type="entry name" value="DUF4187"/>
    <property type="match status" value="1"/>
</dbReference>
<dbReference type="PANTHER" id="PTHR21032:SF0">
    <property type="entry name" value="G PATCH DOMAIN-CONTAINING PROTEIN 11"/>
    <property type="match status" value="1"/>
</dbReference>
<sequence>MSNIQDESEEEDYMSEAFLNKLVQESSSDNAKKNDMTYSERRRQKHLDHLANLPKPLHVREKEAREKGLETEIGEDNKGMAMLLKMGFKKGGTLGVSKSCNDTGSGSSSPSGLSQQGPKLVASHPDALRAPLAIQMKQGRGGLGMDTVRKRKAEEKLQRLEKETLRVFDEGYRGQKGDQFQLEKQKRQLGAARAICMCMDAKRAESDVNRSQGGATGNLGRSNIFWWIADSVPDEILGTPLMGPGAETVMEEEGQDRRLSSGTQAASQEESLEFDKEKRTKLDPLLVADEEAEPPKWGEHPAFAQLEVPEKLDKVVQYLRDEYNYCFWCASQYDGPEDLVENCPGETEDDH</sequence>
<name>A0A9P6LS58_9FUNG</name>
<dbReference type="InterPro" id="IPR025239">
    <property type="entry name" value="DUF4187"/>
</dbReference>
<feature type="domain" description="G-patch" evidence="3">
    <location>
        <begin position="75"/>
        <end position="148"/>
    </location>
</feature>
<accession>A0A9P6LS58</accession>
<dbReference type="PANTHER" id="PTHR21032">
    <property type="entry name" value="G PATCH DOMAIN-CONTAINING PROTEIN 11"/>
    <property type="match status" value="1"/>
</dbReference>
<proteinExistence type="predicted"/>
<evidence type="ECO:0000313" key="5">
    <source>
        <dbReference type="Proteomes" id="UP000749646"/>
    </source>
</evidence>
<feature type="coiled-coil region" evidence="1">
    <location>
        <begin position="143"/>
        <end position="170"/>
    </location>
</feature>
<dbReference type="InterPro" id="IPR039249">
    <property type="entry name" value="GPATCH11"/>
</dbReference>
<organism evidence="4 5">
    <name type="scientific">Modicella reniformis</name>
    <dbReference type="NCBI Taxonomy" id="1440133"/>
    <lineage>
        <taxon>Eukaryota</taxon>
        <taxon>Fungi</taxon>
        <taxon>Fungi incertae sedis</taxon>
        <taxon>Mucoromycota</taxon>
        <taxon>Mortierellomycotina</taxon>
        <taxon>Mortierellomycetes</taxon>
        <taxon>Mortierellales</taxon>
        <taxon>Mortierellaceae</taxon>
        <taxon>Modicella</taxon>
    </lineage>
</organism>
<gene>
    <name evidence="4" type="ORF">BGZ65_005996</name>
</gene>
<dbReference type="PROSITE" id="PS50174">
    <property type="entry name" value="G_PATCH"/>
    <property type="match status" value="1"/>
</dbReference>
<feature type="compositionally biased region" description="Basic and acidic residues" evidence="2">
    <location>
        <begin position="58"/>
        <end position="67"/>
    </location>
</feature>
<dbReference type="AlphaFoldDB" id="A0A9P6LS58"/>
<keyword evidence="5" id="KW-1185">Reference proteome</keyword>
<evidence type="ECO:0000313" key="4">
    <source>
        <dbReference type="EMBL" id="KAF9928949.1"/>
    </source>
</evidence>